<reference evidence="3" key="1">
    <citation type="submission" date="2016-11" db="UniProtKB">
        <authorList>
            <consortium name="WormBaseParasite"/>
        </authorList>
    </citation>
    <scope>IDENTIFICATION</scope>
</reference>
<dbReference type="Proteomes" id="UP000095281">
    <property type="component" value="Unplaced"/>
</dbReference>
<sequence>MHIFGNKSTSPSYALLDALFYCTIASTNFAIELTMILYHPYLRRNFLSLFFKIKSLIFKIKSSTNSKIGPSTLPPTNAYFYKGFSLQNEAKTKLDGNETDKHFEQLKRTWEITEKTKIRK</sequence>
<evidence type="ECO:0000313" key="2">
    <source>
        <dbReference type="Proteomes" id="UP000095281"/>
    </source>
</evidence>
<accession>A0A1I8BED0</accession>
<keyword evidence="2" id="KW-1185">Reference proteome</keyword>
<name>A0A1I8BED0_MELHA</name>
<organism evidence="2 3">
    <name type="scientific">Meloidogyne hapla</name>
    <name type="common">Root-knot nematode worm</name>
    <dbReference type="NCBI Taxonomy" id="6305"/>
    <lineage>
        <taxon>Eukaryota</taxon>
        <taxon>Metazoa</taxon>
        <taxon>Ecdysozoa</taxon>
        <taxon>Nematoda</taxon>
        <taxon>Chromadorea</taxon>
        <taxon>Rhabditida</taxon>
        <taxon>Tylenchina</taxon>
        <taxon>Tylenchomorpha</taxon>
        <taxon>Tylenchoidea</taxon>
        <taxon>Meloidogynidae</taxon>
        <taxon>Meloidogyninae</taxon>
        <taxon>Meloidogyne</taxon>
    </lineage>
</organism>
<dbReference type="WBParaSite" id="MhA1_Contig2074.frz3.gene2">
    <property type="protein sequence ID" value="MhA1_Contig2074.frz3.gene2"/>
    <property type="gene ID" value="MhA1_Contig2074.frz3.gene2"/>
</dbReference>
<feature type="transmembrane region" description="Helical" evidence="1">
    <location>
        <begin position="18"/>
        <end position="38"/>
    </location>
</feature>
<keyword evidence="1" id="KW-0472">Membrane</keyword>
<proteinExistence type="predicted"/>
<keyword evidence="1" id="KW-0812">Transmembrane</keyword>
<keyword evidence="1" id="KW-1133">Transmembrane helix</keyword>
<dbReference type="AlphaFoldDB" id="A0A1I8BED0"/>
<evidence type="ECO:0000256" key="1">
    <source>
        <dbReference type="SAM" id="Phobius"/>
    </source>
</evidence>
<evidence type="ECO:0000313" key="3">
    <source>
        <dbReference type="WBParaSite" id="MhA1_Contig2074.frz3.gene2"/>
    </source>
</evidence>
<protein>
    <submittedName>
        <fullName evidence="3">G_PROTEIN_RECEP_F1_2 domain-containing protein</fullName>
    </submittedName>
</protein>